<dbReference type="Pfam" id="PF01447">
    <property type="entry name" value="Peptidase_M4"/>
    <property type="match status" value="1"/>
</dbReference>
<dbReference type="Gene3D" id="2.60.40.10">
    <property type="entry name" value="Immunoglobulins"/>
    <property type="match status" value="2"/>
</dbReference>
<protein>
    <recommendedName>
        <fullName evidence="9">Fibronectin type-III domain-containing protein</fullName>
    </recommendedName>
</protein>
<dbReference type="Gene3D" id="3.10.170.10">
    <property type="match status" value="1"/>
</dbReference>
<keyword evidence="6" id="KW-0862">Zinc</keyword>
<organism evidence="10 11">
    <name type="scientific">Aquimarina muelleri</name>
    <dbReference type="NCBI Taxonomy" id="279356"/>
    <lineage>
        <taxon>Bacteria</taxon>
        <taxon>Pseudomonadati</taxon>
        <taxon>Bacteroidota</taxon>
        <taxon>Flavobacteriia</taxon>
        <taxon>Flavobacteriales</taxon>
        <taxon>Flavobacteriaceae</taxon>
        <taxon>Aquimarina</taxon>
    </lineage>
</organism>
<comment type="caution">
    <text evidence="10">The sequence shown here is derived from an EMBL/GenBank/DDBJ whole genome shotgun (WGS) entry which is preliminary data.</text>
</comment>
<dbReference type="SUPFAM" id="SSF55486">
    <property type="entry name" value="Metalloproteases ('zincins'), catalytic domain"/>
    <property type="match status" value="1"/>
</dbReference>
<evidence type="ECO:0000256" key="6">
    <source>
        <dbReference type="ARBA" id="ARBA00022833"/>
    </source>
</evidence>
<evidence type="ECO:0000256" key="5">
    <source>
        <dbReference type="ARBA" id="ARBA00022801"/>
    </source>
</evidence>
<evidence type="ECO:0000256" key="1">
    <source>
        <dbReference type="ARBA" id="ARBA00009388"/>
    </source>
</evidence>
<dbReference type="Proteomes" id="UP000601108">
    <property type="component" value="Unassembled WGS sequence"/>
</dbReference>
<feature type="domain" description="Fibronectin type-III" evidence="9">
    <location>
        <begin position="587"/>
        <end position="674"/>
    </location>
</feature>
<dbReference type="InterPro" id="IPR001570">
    <property type="entry name" value="Peptidase_M4_C_domain"/>
</dbReference>
<dbReference type="InterPro" id="IPR036116">
    <property type="entry name" value="FN3_sf"/>
</dbReference>
<dbReference type="Pfam" id="PF07504">
    <property type="entry name" value="FTP"/>
    <property type="match status" value="1"/>
</dbReference>
<dbReference type="PANTHER" id="PTHR33794:SF1">
    <property type="entry name" value="BACILLOLYSIN"/>
    <property type="match status" value="1"/>
</dbReference>
<dbReference type="CDD" id="cd09597">
    <property type="entry name" value="M4_TLP"/>
    <property type="match status" value="1"/>
</dbReference>
<dbReference type="CDD" id="cd00063">
    <property type="entry name" value="FN3"/>
    <property type="match status" value="2"/>
</dbReference>
<keyword evidence="2" id="KW-0645">Protease</keyword>
<dbReference type="Gene3D" id="3.10.450.490">
    <property type="match status" value="1"/>
</dbReference>
<comment type="similarity">
    <text evidence="1">Belongs to the peptidase M4 family.</text>
</comment>
<dbReference type="InterPro" id="IPR023612">
    <property type="entry name" value="Peptidase_M4"/>
</dbReference>
<evidence type="ECO:0000256" key="8">
    <source>
        <dbReference type="PIRSR" id="PIRSR623612-1"/>
    </source>
</evidence>
<dbReference type="PRINTS" id="PR00730">
    <property type="entry name" value="THERMOLYSIN"/>
</dbReference>
<dbReference type="Gene3D" id="2.10.10.20">
    <property type="entry name" value="Carbohydrate-binding module superfamily 5/12"/>
    <property type="match status" value="1"/>
</dbReference>
<keyword evidence="7" id="KW-0482">Metalloprotease</keyword>
<dbReference type="InterPro" id="IPR011096">
    <property type="entry name" value="FTP_domain"/>
</dbReference>
<evidence type="ECO:0000256" key="7">
    <source>
        <dbReference type="ARBA" id="ARBA00023049"/>
    </source>
</evidence>
<evidence type="ECO:0000256" key="2">
    <source>
        <dbReference type="ARBA" id="ARBA00022670"/>
    </source>
</evidence>
<sequence>MKKKLNILIVFTMMMIISSYGQEKYNIIQNGGNGMAPRAIDFEATQNIAKKSSSFSSPENFMSENFGAVSGQGVITTEIVKDELGFTHYRLQQSINGIPVESSMYLIHVKNGQVTSANGEWFTATPAKSFAKSNSLSSAQALQKAKDVIKAKSYVWEARTPRTKNETFNGEKVSDEGELVYITANNEMNADALRLAYKFDMYSVEPFGRKEVFVDAANGDILFVEEKIHHIDGTTDTGYYGPKNITITQTGGRYEMRQSGDRKLVLYDMQGAELQVNASQTALIEPINSRSIYSSQSKDFRIGGEQNHRTAVYWGAERSWDMFKTEFNRSSYDNKGSNINMYVNGTGRYGDDNAFWAGTWMYYGNAKQLQGTPVTALDVVGHEMTHGVTQETGAMVYQGESGALNESYSDMFGSLVEYYTFNKVVDAKVWKLADKHPDPRLKRDLSNPKLHKQPDTYGGTNWLQTQGCQPSDQNDFCGVHINSGVMNHWFYIVSQGAKGSNDSGTAYDVEGIGIEKAGKIAYRSLTKYLTRSSQYTDARNAVINAAKDLYGANSCEVKVVTNALNAVGVGAKFTGNANCDGGGDCLAISGVTASNITKNSATINWNAVTGISTYTFEYKKSTDASYTTSSVTGTSKTLDGLTVDTTYEVRLKYTCTSDEAAPYSTVVTFTTTADGGGDCKAVVGVHSSNITINSATVSWTGINGISSYVLEYKKTTDNSYTTNTVSGVSRNLSGLAANTKYEARVKYTCSTGGTDPCAGVPAHQSGVAYNVGDKVTYQGNLYEKTASSWKNIGPCGGSGGNQVDAPYSAVITFTTLEDTAGGNCDNIPEYQAGTNYPIGTKVKYFGIIYQYTAIGWVSIGSCDSVFFASTFGNGINNSTRLNVYPNPASNDLNVSFNSLDTVSQIRIVNILGKVVYNKEVKSTLGSNTLKIDVSRLNPGIYFVKRGSQDIKKVIIKK</sequence>
<evidence type="ECO:0000259" key="9">
    <source>
        <dbReference type="PROSITE" id="PS50853"/>
    </source>
</evidence>
<feature type="active site" evidence="8">
    <location>
        <position position="383"/>
    </location>
</feature>
<evidence type="ECO:0000313" key="11">
    <source>
        <dbReference type="Proteomes" id="UP000601108"/>
    </source>
</evidence>
<dbReference type="Pfam" id="PF18962">
    <property type="entry name" value="Por_Secre_tail"/>
    <property type="match status" value="1"/>
</dbReference>
<evidence type="ECO:0000256" key="3">
    <source>
        <dbReference type="ARBA" id="ARBA00022723"/>
    </source>
</evidence>
<keyword evidence="5" id="KW-0378">Hydrolase</keyword>
<dbReference type="InterPro" id="IPR013856">
    <property type="entry name" value="Peptidase_M4_domain"/>
</dbReference>
<dbReference type="InterPro" id="IPR026444">
    <property type="entry name" value="Secre_tail"/>
</dbReference>
<dbReference type="Pfam" id="PF00041">
    <property type="entry name" value="fn3"/>
    <property type="match status" value="2"/>
</dbReference>
<proteinExistence type="inferred from homology"/>
<dbReference type="RefSeq" id="WP_027412225.1">
    <property type="nucleotide sequence ID" value="NZ_BMWS01000016.1"/>
</dbReference>
<dbReference type="NCBIfam" id="TIGR04183">
    <property type="entry name" value="Por_Secre_tail"/>
    <property type="match status" value="1"/>
</dbReference>
<name>A0A918JX12_9FLAO</name>
<evidence type="ECO:0000313" key="10">
    <source>
        <dbReference type="EMBL" id="GGX22260.1"/>
    </source>
</evidence>
<gene>
    <name evidence="10" type="ORF">GCM10007384_24330</name>
</gene>
<keyword evidence="11" id="KW-1185">Reference proteome</keyword>
<dbReference type="InterPro" id="IPR050728">
    <property type="entry name" value="Zinc_Metalloprotease_M4"/>
</dbReference>
<dbReference type="Gene3D" id="1.10.390.10">
    <property type="entry name" value="Neutral Protease Domain 2"/>
    <property type="match status" value="1"/>
</dbReference>
<feature type="active site" description="Proton donor" evidence="8">
    <location>
        <position position="480"/>
    </location>
</feature>
<dbReference type="InterPro" id="IPR027268">
    <property type="entry name" value="Peptidase_M4/M1_CTD_sf"/>
</dbReference>
<feature type="domain" description="Fibronectin type-III" evidence="9">
    <location>
        <begin position="681"/>
        <end position="768"/>
    </location>
</feature>
<dbReference type="GO" id="GO:0046872">
    <property type="term" value="F:metal ion binding"/>
    <property type="evidence" value="ECO:0007669"/>
    <property type="project" value="UniProtKB-KW"/>
</dbReference>
<dbReference type="PROSITE" id="PS50853">
    <property type="entry name" value="FN3"/>
    <property type="match status" value="2"/>
</dbReference>
<dbReference type="PANTHER" id="PTHR33794">
    <property type="entry name" value="BACILLOLYSIN"/>
    <property type="match status" value="1"/>
</dbReference>
<dbReference type="EMBL" id="BMWS01000016">
    <property type="protein sequence ID" value="GGX22260.1"/>
    <property type="molecule type" value="Genomic_DNA"/>
</dbReference>
<dbReference type="SUPFAM" id="SSF49265">
    <property type="entry name" value="Fibronectin type III"/>
    <property type="match status" value="1"/>
</dbReference>
<dbReference type="InterPro" id="IPR013783">
    <property type="entry name" value="Ig-like_fold"/>
</dbReference>
<dbReference type="GO" id="GO:0004222">
    <property type="term" value="F:metalloendopeptidase activity"/>
    <property type="evidence" value="ECO:0007669"/>
    <property type="project" value="InterPro"/>
</dbReference>
<accession>A0A918JX12</accession>
<dbReference type="AlphaFoldDB" id="A0A918JX12"/>
<dbReference type="SMART" id="SM00060">
    <property type="entry name" value="FN3"/>
    <property type="match status" value="2"/>
</dbReference>
<keyword evidence="3" id="KW-0479">Metal-binding</keyword>
<dbReference type="Pfam" id="PF02868">
    <property type="entry name" value="Peptidase_M4_C"/>
    <property type="match status" value="1"/>
</dbReference>
<dbReference type="GO" id="GO:0006508">
    <property type="term" value="P:proteolysis"/>
    <property type="evidence" value="ECO:0007669"/>
    <property type="project" value="UniProtKB-KW"/>
</dbReference>
<evidence type="ECO:0000256" key="4">
    <source>
        <dbReference type="ARBA" id="ARBA00022729"/>
    </source>
</evidence>
<keyword evidence="4" id="KW-0732">Signal</keyword>
<dbReference type="InterPro" id="IPR003961">
    <property type="entry name" value="FN3_dom"/>
</dbReference>
<reference evidence="10 11" key="1">
    <citation type="journal article" date="2014" name="Int. J. Syst. Evol. Microbiol.">
        <title>Complete genome sequence of Corynebacterium casei LMG S-19264T (=DSM 44701T), isolated from a smear-ripened cheese.</title>
        <authorList>
            <consortium name="US DOE Joint Genome Institute (JGI-PGF)"/>
            <person name="Walter F."/>
            <person name="Albersmeier A."/>
            <person name="Kalinowski J."/>
            <person name="Ruckert C."/>
        </authorList>
    </citation>
    <scope>NUCLEOTIDE SEQUENCE [LARGE SCALE GENOMIC DNA]</scope>
    <source>
        <strain evidence="10 11">KCTC 12285</strain>
    </source>
</reference>